<reference evidence="2" key="1">
    <citation type="submission" date="2013-08" db="EMBL/GenBank/DDBJ databases">
        <authorList>
            <person name="Mendez C."/>
            <person name="Richter M."/>
            <person name="Ferrer M."/>
            <person name="Sanchez J."/>
        </authorList>
    </citation>
    <scope>NUCLEOTIDE SEQUENCE</scope>
</reference>
<dbReference type="PANTHER" id="PTHR30035">
    <property type="entry name" value="LIPOPROTEIN VACJ-RELATED"/>
    <property type="match status" value="1"/>
</dbReference>
<evidence type="ECO:0000256" key="1">
    <source>
        <dbReference type="ARBA" id="ARBA00022729"/>
    </source>
</evidence>
<dbReference type="PANTHER" id="PTHR30035:SF3">
    <property type="entry name" value="INTERMEMBRANE PHOSPHOLIPID TRANSPORT SYSTEM LIPOPROTEIN MLAA"/>
    <property type="match status" value="1"/>
</dbReference>
<keyword evidence="1" id="KW-0732">Signal</keyword>
<dbReference type="EMBL" id="AUZZ01010109">
    <property type="protein sequence ID" value="EQD30869.1"/>
    <property type="molecule type" value="Genomic_DNA"/>
</dbReference>
<feature type="non-terminal residue" evidence="2">
    <location>
        <position position="175"/>
    </location>
</feature>
<gene>
    <name evidence="2" type="ORF">B2A_13949</name>
</gene>
<accession>T0ZQ63</accession>
<evidence type="ECO:0000313" key="2">
    <source>
        <dbReference type="EMBL" id="EQD30869.1"/>
    </source>
</evidence>
<organism evidence="2">
    <name type="scientific">mine drainage metagenome</name>
    <dbReference type="NCBI Taxonomy" id="410659"/>
    <lineage>
        <taxon>unclassified sequences</taxon>
        <taxon>metagenomes</taxon>
        <taxon>ecological metagenomes</taxon>
    </lineage>
</organism>
<dbReference type="GO" id="GO:0016020">
    <property type="term" value="C:membrane"/>
    <property type="evidence" value="ECO:0007669"/>
    <property type="project" value="InterPro"/>
</dbReference>
<dbReference type="AlphaFoldDB" id="T0ZQ63"/>
<sequence>MFLLSACASLPKGSPGPFHDINRANFALNEAFDHAVLRPAAHFYVRTIPHPVRIGVHNVFENLGNPVIAVNEFLEGRLRPGIDESGRFLANSTFGVLGLFDVASPMGLRAHHADFDLTLAHWGVPRGPYLVLPLFGPGSLRSLAGIAVDSYYGSPLEYIRSTATRNELTVLELLD</sequence>
<reference evidence="2" key="2">
    <citation type="journal article" date="2014" name="ISME J.">
        <title>Microbial stratification in low pH oxic and suboxic macroscopic growths along an acid mine drainage.</title>
        <authorList>
            <person name="Mendez-Garcia C."/>
            <person name="Mesa V."/>
            <person name="Sprenger R.R."/>
            <person name="Richter M."/>
            <person name="Diez M.S."/>
            <person name="Solano J."/>
            <person name="Bargiela R."/>
            <person name="Golyshina O.V."/>
            <person name="Manteca A."/>
            <person name="Ramos J.L."/>
            <person name="Gallego J.R."/>
            <person name="Llorente I."/>
            <person name="Martins Dos Santos V.A."/>
            <person name="Jensen O.N."/>
            <person name="Pelaez A.I."/>
            <person name="Sanchez J."/>
            <person name="Ferrer M."/>
        </authorList>
    </citation>
    <scope>NUCLEOTIDE SEQUENCE</scope>
</reference>
<dbReference type="Pfam" id="PF04333">
    <property type="entry name" value="MlaA"/>
    <property type="match status" value="1"/>
</dbReference>
<name>T0ZQ63_9ZZZZ</name>
<proteinExistence type="predicted"/>
<dbReference type="GO" id="GO:0120010">
    <property type="term" value="P:intermembrane phospholipid transfer"/>
    <property type="evidence" value="ECO:0007669"/>
    <property type="project" value="TreeGrafter"/>
</dbReference>
<comment type="caution">
    <text evidence="2">The sequence shown here is derived from an EMBL/GenBank/DDBJ whole genome shotgun (WGS) entry which is preliminary data.</text>
</comment>
<keyword evidence="2" id="KW-0449">Lipoprotein</keyword>
<dbReference type="PRINTS" id="PR01805">
    <property type="entry name" value="VACJLIPOPROT"/>
</dbReference>
<dbReference type="InterPro" id="IPR007428">
    <property type="entry name" value="MlaA"/>
</dbReference>
<protein>
    <submittedName>
        <fullName evidence="2">VacJ family lipoprotein</fullName>
    </submittedName>
</protein>